<dbReference type="AlphaFoldDB" id="A0A225MTF6"/>
<accession>A0A225MTF6</accession>
<gene>
    <name evidence="1" type="ORF">CEY11_05360</name>
</gene>
<organism evidence="1 2">
    <name type="scientific">Candidimonas nitroreducens</name>
    <dbReference type="NCBI Taxonomy" id="683354"/>
    <lineage>
        <taxon>Bacteria</taxon>
        <taxon>Pseudomonadati</taxon>
        <taxon>Pseudomonadota</taxon>
        <taxon>Betaproteobacteria</taxon>
        <taxon>Burkholderiales</taxon>
        <taxon>Alcaligenaceae</taxon>
        <taxon>Candidimonas</taxon>
    </lineage>
</organism>
<evidence type="ECO:0000313" key="2">
    <source>
        <dbReference type="Proteomes" id="UP000214603"/>
    </source>
</evidence>
<dbReference type="PANTHER" id="PTHR15364:SF0">
    <property type="entry name" value="2'-DEOXYNUCLEOSIDE 5'-PHOSPHATE N-HYDROLASE 1"/>
    <property type="match status" value="1"/>
</dbReference>
<protein>
    <submittedName>
        <fullName evidence="1">Nucleoside 2-deoxyribosyltransferase</fullName>
    </submittedName>
</protein>
<dbReference type="EMBL" id="NJIH01000003">
    <property type="protein sequence ID" value="OWT63743.1"/>
    <property type="molecule type" value="Genomic_DNA"/>
</dbReference>
<sequence length="185" mass="19594">MKQDGIAAQGRAAARKAKTIYLAGYDVFRADALEHGERLQQACLRHGYTGLYPLDNAAPPDLAGRALAQWICAANIGLLRRADRVMANLNPFRGAEPDSGTVFEVGYAAALGKPVWVYTGSGASLVEQVAAGRDGARAVDAQGYTVEDFGLNLNLMIACSAQVVVGDAEDCLRAMARAEPGRLMP</sequence>
<dbReference type="SUPFAM" id="SSF52309">
    <property type="entry name" value="N-(deoxy)ribosyltransferase-like"/>
    <property type="match status" value="1"/>
</dbReference>
<dbReference type="InterPro" id="IPR007710">
    <property type="entry name" value="Nucleoside_deoxyribTrfase"/>
</dbReference>
<dbReference type="Pfam" id="PF05014">
    <property type="entry name" value="Nuc_deoxyrib_tr"/>
    <property type="match status" value="1"/>
</dbReference>
<dbReference type="GO" id="GO:0070694">
    <property type="term" value="F:5-hydroxymethyl-dUMP N-hydrolase activity"/>
    <property type="evidence" value="ECO:0007669"/>
    <property type="project" value="TreeGrafter"/>
</dbReference>
<evidence type="ECO:0000313" key="1">
    <source>
        <dbReference type="EMBL" id="OWT63743.1"/>
    </source>
</evidence>
<dbReference type="InterPro" id="IPR051239">
    <property type="entry name" value="2'-dNMP_N-hydrolase"/>
</dbReference>
<dbReference type="OrthoDB" id="9795789at2"/>
<dbReference type="Gene3D" id="3.40.50.450">
    <property type="match status" value="1"/>
</dbReference>
<keyword evidence="1" id="KW-0808">Transferase</keyword>
<dbReference type="Proteomes" id="UP000214603">
    <property type="component" value="Unassembled WGS sequence"/>
</dbReference>
<keyword evidence="2" id="KW-1185">Reference proteome</keyword>
<dbReference type="PANTHER" id="PTHR15364">
    <property type="entry name" value="2'-DEOXYNUCLEOSIDE 5'-PHOSPHATE N-HYDROLASE 1"/>
    <property type="match status" value="1"/>
</dbReference>
<name>A0A225MTF6_9BURK</name>
<dbReference type="RefSeq" id="WP_088602322.1">
    <property type="nucleotide sequence ID" value="NZ_NJIH01000003.1"/>
</dbReference>
<proteinExistence type="predicted"/>
<dbReference type="GO" id="GO:0009159">
    <property type="term" value="P:deoxyribonucleoside monophosphate catabolic process"/>
    <property type="evidence" value="ECO:0007669"/>
    <property type="project" value="TreeGrafter"/>
</dbReference>
<reference evidence="2" key="1">
    <citation type="submission" date="2017-06" db="EMBL/GenBank/DDBJ databases">
        <title>Herbaspirillum phytohormonus sp. nov., isolated from the root nodule of Robinia pseudoacacia in lead-zinc mine.</title>
        <authorList>
            <person name="Fan M."/>
            <person name="Lin Y."/>
        </authorList>
    </citation>
    <scope>NUCLEOTIDE SEQUENCE [LARGE SCALE GENOMIC DNA]</scope>
    <source>
        <strain evidence="2">SC-089</strain>
    </source>
</reference>
<comment type="caution">
    <text evidence="1">The sequence shown here is derived from an EMBL/GenBank/DDBJ whole genome shotgun (WGS) entry which is preliminary data.</text>
</comment>
<dbReference type="GO" id="GO:0016740">
    <property type="term" value="F:transferase activity"/>
    <property type="evidence" value="ECO:0007669"/>
    <property type="project" value="UniProtKB-KW"/>
</dbReference>